<gene>
    <name evidence="9" type="ORF">EWM59_21725</name>
</gene>
<evidence type="ECO:0000259" key="8">
    <source>
        <dbReference type="Pfam" id="PF04116"/>
    </source>
</evidence>
<dbReference type="GO" id="GO:0008610">
    <property type="term" value="P:lipid biosynthetic process"/>
    <property type="evidence" value="ECO:0007669"/>
    <property type="project" value="InterPro"/>
</dbReference>
<dbReference type="Proteomes" id="UP000293162">
    <property type="component" value="Unassembled WGS sequence"/>
</dbReference>
<evidence type="ECO:0000256" key="6">
    <source>
        <dbReference type="ARBA" id="ARBA00023136"/>
    </source>
</evidence>
<comment type="subcellular location">
    <subcellularLocation>
        <location evidence="1">Endomembrane system</location>
        <topology evidence="1">Multi-pass membrane protein</topology>
    </subcellularLocation>
</comment>
<comment type="caution">
    <text evidence="9">The sequence shown here is derived from an EMBL/GenBank/DDBJ whole genome shotgun (WGS) entry which is preliminary data.</text>
</comment>
<feature type="transmembrane region" description="Helical" evidence="7">
    <location>
        <begin position="373"/>
        <end position="391"/>
    </location>
</feature>
<dbReference type="GO" id="GO:0016020">
    <property type="term" value="C:membrane"/>
    <property type="evidence" value="ECO:0007669"/>
    <property type="project" value="GOC"/>
</dbReference>
<evidence type="ECO:0000256" key="2">
    <source>
        <dbReference type="ARBA" id="ARBA00022692"/>
    </source>
</evidence>
<organism evidence="9 10">
    <name type="scientific">Emticicia agri</name>
    <dbReference type="NCBI Taxonomy" id="2492393"/>
    <lineage>
        <taxon>Bacteria</taxon>
        <taxon>Pseudomonadati</taxon>
        <taxon>Bacteroidota</taxon>
        <taxon>Cytophagia</taxon>
        <taxon>Cytophagales</taxon>
        <taxon>Leadbetterellaceae</taxon>
        <taxon>Emticicia</taxon>
    </lineage>
</organism>
<reference evidence="9 10" key="1">
    <citation type="submission" date="2019-02" db="EMBL/GenBank/DDBJ databases">
        <title>Bacterial novel species Emticicia sp. 17J42-9 isolated from soil.</title>
        <authorList>
            <person name="Jung H.-Y."/>
        </authorList>
    </citation>
    <scope>NUCLEOTIDE SEQUENCE [LARGE SCALE GENOMIC DNA]</scope>
    <source>
        <strain evidence="9 10">17J42-9</strain>
    </source>
</reference>
<feature type="transmembrane region" description="Helical" evidence="7">
    <location>
        <begin position="295"/>
        <end position="316"/>
    </location>
</feature>
<keyword evidence="6 7" id="KW-0472">Membrane</keyword>
<dbReference type="GO" id="GO:0005506">
    <property type="term" value="F:iron ion binding"/>
    <property type="evidence" value="ECO:0007669"/>
    <property type="project" value="InterPro"/>
</dbReference>
<evidence type="ECO:0000256" key="1">
    <source>
        <dbReference type="ARBA" id="ARBA00004127"/>
    </source>
</evidence>
<dbReference type="InterPro" id="IPR006694">
    <property type="entry name" value="Fatty_acid_hydroxylase"/>
</dbReference>
<keyword evidence="5" id="KW-0443">Lipid metabolism</keyword>
<dbReference type="PANTHER" id="PTHR21624:SF1">
    <property type="entry name" value="ALKYLGLYCEROL MONOOXYGENASE"/>
    <property type="match status" value="1"/>
</dbReference>
<feature type="transmembrane region" description="Helical" evidence="7">
    <location>
        <begin position="348"/>
        <end position="367"/>
    </location>
</feature>
<evidence type="ECO:0000313" key="10">
    <source>
        <dbReference type="Proteomes" id="UP000293162"/>
    </source>
</evidence>
<keyword evidence="10" id="KW-1185">Reference proteome</keyword>
<evidence type="ECO:0000256" key="3">
    <source>
        <dbReference type="ARBA" id="ARBA00022989"/>
    </source>
</evidence>
<dbReference type="OrthoDB" id="9770329at2"/>
<feature type="transmembrane region" description="Helical" evidence="7">
    <location>
        <begin position="74"/>
        <end position="95"/>
    </location>
</feature>
<keyword evidence="3 7" id="KW-1133">Transmembrane helix</keyword>
<evidence type="ECO:0000256" key="5">
    <source>
        <dbReference type="ARBA" id="ARBA00023098"/>
    </source>
</evidence>
<feature type="domain" description="Fatty acid hydroxylase" evidence="8">
    <location>
        <begin position="81"/>
        <end position="214"/>
    </location>
</feature>
<dbReference type="GO" id="GO:0006643">
    <property type="term" value="P:membrane lipid metabolic process"/>
    <property type="evidence" value="ECO:0007669"/>
    <property type="project" value="TreeGrafter"/>
</dbReference>
<dbReference type="InterPro" id="IPR051689">
    <property type="entry name" value="Sterol_desaturase/TMEM195"/>
</dbReference>
<dbReference type="AlphaFoldDB" id="A0A4Q5LV14"/>
<proteinExistence type="predicted"/>
<evidence type="ECO:0000256" key="7">
    <source>
        <dbReference type="SAM" id="Phobius"/>
    </source>
</evidence>
<feature type="transmembrane region" description="Helical" evidence="7">
    <location>
        <begin position="6"/>
        <end position="24"/>
    </location>
</feature>
<feature type="transmembrane region" description="Helical" evidence="7">
    <location>
        <begin position="322"/>
        <end position="341"/>
    </location>
</feature>
<accession>A0A4Q5LV14</accession>
<dbReference type="Pfam" id="PF04116">
    <property type="entry name" value="FA_hydroxylase"/>
    <property type="match status" value="1"/>
</dbReference>
<evidence type="ECO:0000256" key="4">
    <source>
        <dbReference type="ARBA" id="ARBA00023002"/>
    </source>
</evidence>
<sequence length="407" mass="47944">MVINYLALAVPFFLFFIWLEYYIAQKQGKSYFKFNSSIANINVGIAERLIDLFTAGGFYFFYDYLHTHFAIFDIQPSILLWIALLLATDFLWYWYHRFGHEVNLFWGFHVVHHQSEEFNYTAATRITIFQSVVRTAFWSVLPIIGFPAEMITTILLVHGIYPFFTHTRLIGKLGILEYIMVTPSHHRVHHASNEEYLDKNFGDMFIIWDKLFGTFAEEKEEPTYGLTKQLGSYSFLWQHFHFLVEIGYAAKTEKGLLNKLKVIFGRPSSFSPDMRHKAEKKFLAVRKVKVHTTKFRTYVVAQIAFIIIALFLLLLFEHYIPLFLQVMVALFILITLINCGAIMEQRRWVFYLEFVRASLVTITTYYYFPSPTLTGMLILLLITGIAYFSSLQKQYLRLIYGKRKFFE</sequence>
<keyword evidence="2 7" id="KW-0812">Transmembrane</keyword>
<dbReference type="GO" id="GO:0050479">
    <property type="term" value="F:glyceryl-ether monooxygenase activity"/>
    <property type="evidence" value="ECO:0007669"/>
    <property type="project" value="TreeGrafter"/>
</dbReference>
<protein>
    <submittedName>
        <fullName evidence="9">Sterol desaturase family protein</fullName>
    </submittedName>
</protein>
<keyword evidence="4" id="KW-0560">Oxidoreductase</keyword>
<name>A0A4Q5LV14_9BACT</name>
<dbReference type="EMBL" id="SEWF01000043">
    <property type="protein sequence ID" value="RYU93528.1"/>
    <property type="molecule type" value="Genomic_DNA"/>
</dbReference>
<dbReference type="PANTHER" id="PTHR21624">
    <property type="entry name" value="STEROL DESATURASE-RELATED PROTEIN"/>
    <property type="match status" value="1"/>
</dbReference>
<dbReference type="GO" id="GO:0012505">
    <property type="term" value="C:endomembrane system"/>
    <property type="evidence" value="ECO:0007669"/>
    <property type="project" value="UniProtKB-SubCell"/>
</dbReference>
<feature type="transmembrane region" description="Helical" evidence="7">
    <location>
        <begin position="45"/>
        <end position="62"/>
    </location>
</feature>
<evidence type="ECO:0000313" key="9">
    <source>
        <dbReference type="EMBL" id="RYU93528.1"/>
    </source>
</evidence>
<dbReference type="RefSeq" id="WP_130023359.1">
    <property type="nucleotide sequence ID" value="NZ_SEWF01000043.1"/>
</dbReference>